<geneLocation type="plasmid" evidence="1 2">
    <name>pG9842_209</name>
</geneLocation>
<reference evidence="1 2" key="1">
    <citation type="submission" date="2008-10" db="EMBL/GenBank/DDBJ databases">
        <title>Genome sequence of Bacillus cereus G9842.</title>
        <authorList>
            <person name="Dodson R.J."/>
            <person name="Durkin A.S."/>
            <person name="Rosovitz M.J."/>
            <person name="Rasko D.A."/>
            <person name="Hoffmaster A."/>
            <person name="Ravel J."/>
            <person name="Sutton G."/>
        </authorList>
    </citation>
    <scope>NUCLEOTIDE SEQUENCE [LARGE SCALE GENOMIC DNA]</scope>
    <source>
        <strain evidence="1 2">G9842</strain>
        <plasmid evidence="1 2">pG9842_209</plasmid>
    </source>
</reference>
<dbReference type="EMBL" id="CP001187">
    <property type="protein sequence ID" value="ACK98612.1"/>
    <property type="molecule type" value="Genomic_DNA"/>
</dbReference>
<gene>
    <name evidence="1" type="ordered locus">BCG9842_0211</name>
</gene>
<organism evidence="1 2">
    <name type="scientific">Bacillus cereus (strain G9842)</name>
    <dbReference type="NCBI Taxonomy" id="405531"/>
    <lineage>
        <taxon>Bacteria</taxon>
        <taxon>Bacillati</taxon>
        <taxon>Bacillota</taxon>
        <taxon>Bacilli</taxon>
        <taxon>Bacillales</taxon>
        <taxon>Bacillaceae</taxon>
        <taxon>Bacillus</taxon>
        <taxon>Bacillus cereus group</taxon>
    </lineage>
</organism>
<protein>
    <submittedName>
        <fullName evidence="1">Uncharacterized protein</fullName>
    </submittedName>
</protein>
<name>B7IZ01_BACC2</name>
<proteinExistence type="predicted"/>
<dbReference type="AlphaFoldDB" id="B7IZ01"/>
<keyword evidence="1" id="KW-0614">Plasmid</keyword>
<dbReference type="KEGG" id="bcg:BCG9842_0211"/>
<evidence type="ECO:0000313" key="2">
    <source>
        <dbReference type="Proteomes" id="UP000006744"/>
    </source>
</evidence>
<dbReference type="HOGENOM" id="CLU_3149080_0_0_9"/>
<accession>B7IZ01</accession>
<evidence type="ECO:0000313" key="1">
    <source>
        <dbReference type="EMBL" id="ACK98612.1"/>
    </source>
</evidence>
<sequence>MRYLLKCIYINVFECGEIVAIKYLQKRYWKSGEKVVILVVSVNRLPLL</sequence>
<dbReference type="Proteomes" id="UP000006744">
    <property type="component" value="Plasmid pG9842_209"/>
</dbReference>